<dbReference type="Proteomes" id="UP001172101">
    <property type="component" value="Unassembled WGS sequence"/>
</dbReference>
<gene>
    <name evidence="1" type="ORF">B0T26DRAFT_780724</name>
</gene>
<accession>A0AA40ABI9</accession>
<dbReference type="GO" id="GO:0055085">
    <property type="term" value="P:transmembrane transport"/>
    <property type="evidence" value="ECO:0007669"/>
    <property type="project" value="InterPro"/>
</dbReference>
<organism evidence="1 2">
    <name type="scientific">Lasiosphaeria miniovina</name>
    <dbReference type="NCBI Taxonomy" id="1954250"/>
    <lineage>
        <taxon>Eukaryota</taxon>
        <taxon>Fungi</taxon>
        <taxon>Dikarya</taxon>
        <taxon>Ascomycota</taxon>
        <taxon>Pezizomycotina</taxon>
        <taxon>Sordariomycetes</taxon>
        <taxon>Sordariomycetidae</taxon>
        <taxon>Sordariales</taxon>
        <taxon>Lasiosphaeriaceae</taxon>
        <taxon>Lasiosphaeria</taxon>
    </lineage>
</organism>
<evidence type="ECO:0000313" key="2">
    <source>
        <dbReference type="Proteomes" id="UP001172101"/>
    </source>
</evidence>
<dbReference type="PANTHER" id="PTHR38643">
    <property type="entry name" value="PURINE NUCLEOSIDE PERMEASE C285.05-RELATED"/>
    <property type="match status" value="1"/>
</dbReference>
<dbReference type="PANTHER" id="PTHR38643:SF1">
    <property type="entry name" value="PURINE NUCLEOSIDE PERMEASE C285.05-RELATED"/>
    <property type="match status" value="1"/>
</dbReference>
<dbReference type="RefSeq" id="XP_060294182.1">
    <property type="nucleotide sequence ID" value="XM_060446694.1"/>
</dbReference>
<reference evidence="1" key="1">
    <citation type="submission" date="2023-06" db="EMBL/GenBank/DDBJ databases">
        <title>Genome-scale phylogeny and comparative genomics of the fungal order Sordariales.</title>
        <authorList>
            <consortium name="Lawrence Berkeley National Laboratory"/>
            <person name="Hensen N."/>
            <person name="Bonometti L."/>
            <person name="Westerberg I."/>
            <person name="Brannstrom I.O."/>
            <person name="Guillou S."/>
            <person name="Cros-Aarteil S."/>
            <person name="Calhoun S."/>
            <person name="Haridas S."/>
            <person name="Kuo A."/>
            <person name="Mondo S."/>
            <person name="Pangilinan J."/>
            <person name="Riley R."/>
            <person name="LaButti K."/>
            <person name="Andreopoulos B."/>
            <person name="Lipzen A."/>
            <person name="Chen C."/>
            <person name="Yanf M."/>
            <person name="Daum C."/>
            <person name="Ng V."/>
            <person name="Clum A."/>
            <person name="Steindorff A."/>
            <person name="Ohm R."/>
            <person name="Martin F."/>
            <person name="Silar P."/>
            <person name="Natvig D."/>
            <person name="Lalanne C."/>
            <person name="Gautier V."/>
            <person name="Ament-velasquez S.L."/>
            <person name="Kruys A."/>
            <person name="Hutchinson M.I."/>
            <person name="Powell A.J."/>
            <person name="Barry K."/>
            <person name="Miller A.N."/>
            <person name="Grigoriev I.V."/>
            <person name="Debuchy R."/>
            <person name="Gladieux P."/>
            <person name="Thoren M.H."/>
            <person name="Johannesson H."/>
        </authorList>
    </citation>
    <scope>NUCLEOTIDE SEQUENCE</scope>
    <source>
        <strain evidence="1">SMH2392-1A</strain>
    </source>
</reference>
<dbReference type="AlphaFoldDB" id="A0AA40ABI9"/>
<dbReference type="GeneID" id="85329964"/>
<dbReference type="InterPro" id="IPR009486">
    <property type="entry name" value="Pur_nuclsid_perm"/>
</dbReference>
<name>A0AA40ABI9_9PEZI</name>
<evidence type="ECO:0000313" key="1">
    <source>
        <dbReference type="EMBL" id="KAK0712859.1"/>
    </source>
</evidence>
<dbReference type="EMBL" id="JAUIRO010000005">
    <property type="protein sequence ID" value="KAK0712859.1"/>
    <property type="molecule type" value="Genomic_DNA"/>
</dbReference>
<protein>
    <submittedName>
        <fullName evidence="1">Purine nucleoside permease-domain-containing protein</fullName>
    </submittedName>
</protein>
<dbReference type="Pfam" id="PF06516">
    <property type="entry name" value="NUP"/>
    <property type="match status" value="1"/>
</dbReference>
<comment type="caution">
    <text evidence="1">The sequence shown here is derived from an EMBL/GenBank/DDBJ whole genome shotgun (WGS) entry which is preliminary data.</text>
</comment>
<sequence>MVFIINMSILGGIALVKYTIQVALQYEFNSREIPSNYPTGYVPFGTTTPDQPPTIYYGTEVFKVNEALRNCAFQFALNVNLYNNLEATAYRAKYKTGSNVELTAIYPPSIVRCNTTTNDNITTSWTNGSGVYYKTAQGDNATLEVLLRMAMAGLVDFRRIIIKISDFDRPPPGITAYNHLFAVDQNGFPLIIRNLFAIVIEIVNGIVGQWNDTFAFGINATNYIGDIFGSLGGTPDFGPGDNMGTTTSARRASQKVNRFRKVL</sequence>
<proteinExistence type="predicted"/>
<dbReference type="GO" id="GO:0005783">
    <property type="term" value="C:endoplasmic reticulum"/>
    <property type="evidence" value="ECO:0007669"/>
    <property type="project" value="TreeGrafter"/>
</dbReference>
<keyword evidence="2" id="KW-1185">Reference proteome</keyword>